<evidence type="ECO:0000256" key="5">
    <source>
        <dbReference type="PROSITE-ProRule" id="PRU01240"/>
    </source>
</evidence>
<dbReference type="InterPro" id="IPR015500">
    <property type="entry name" value="Peptidase_S8_subtilisin-rel"/>
</dbReference>
<dbReference type="PROSITE" id="PS51272">
    <property type="entry name" value="SLH"/>
    <property type="match status" value="3"/>
</dbReference>
<dbReference type="OrthoDB" id="900053at2"/>
<feature type="region of interest" description="Disordered" evidence="6">
    <location>
        <begin position="42"/>
        <end position="62"/>
    </location>
</feature>
<dbReference type="PANTHER" id="PTHR43399:SF5">
    <property type="entry name" value="PEPTIDASE S8 FAMILY WITH PROTEASE-ASSOCIATED DOMAIN"/>
    <property type="match status" value="1"/>
</dbReference>
<dbReference type="InterPro" id="IPR034058">
    <property type="entry name" value="TagA/B/C/D_pept_dom"/>
</dbReference>
<keyword evidence="1 5" id="KW-0645">Protease</keyword>
<evidence type="ECO:0000256" key="6">
    <source>
        <dbReference type="SAM" id="MobiDB-lite"/>
    </source>
</evidence>
<feature type="compositionally biased region" description="Low complexity" evidence="6">
    <location>
        <begin position="1325"/>
        <end position="1347"/>
    </location>
</feature>
<gene>
    <name evidence="8" type="ORF">GFC01_13905</name>
</gene>
<feature type="domain" description="SLH" evidence="7">
    <location>
        <begin position="1386"/>
        <end position="1449"/>
    </location>
</feature>
<evidence type="ECO:0000259" key="7">
    <source>
        <dbReference type="PROSITE" id="PS51272"/>
    </source>
</evidence>
<dbReference type="InterPro" id="IPR000209">
    <property type="entry name" value="Peptidase_S8/S53_dom"/>
</dbReference>
<dbReference type="SUPFAM" id="SSF52743">
    <property type="entry name" value="Subtilisin-like"/>
    <property type="match status" value="1"/>
</dbReference>
<dbReference type="CDD" id="cd04842">
    <property type="entry name" value="Peptidases_S8_Kp43_protease"/>
    <property type="match status" value="1"/>
</dbReference>
<dbReference type="Proteomes" id="UP000441717">
    <property type="component" value="Unassembled WGS sequence"/>
</dbReference>
<evidence type="ECO:0000313" key="8">
    <source>
        <dbReference type="EMBL" id="MQL53330.1"/>
    </source>
</evidence>
<keyword evidence="4 5" id="KW-0720">Serine protease</keyword>
<dbReference type="PRINTS" id="PR00723">
    <property type="entry name" value="SUBTILISIN"/>
</dbReference>
<feature type="domain" description="SLH" evidence="7">
    <location>
        <begin position="1479"/>
        <end position="1539"/>
    </location>
</feature>
<evidence type="ECO:0000256" key="4">
    <source>
        <dbReference type="ARBA" id="ARBA00022825"/>
    </source>
</evidence>
<dbReference type="Gene3D" id="2.60.120.380">
    <property type="match status" value="1"/>
</dbReference>
<feature type="region of interest" description="Disordered" evidence="6">
    <location>
        <begin position="150"/>
        <end position="194"/>
    </location>
</feature>
<comment type="similarity">
    <text evidence="5">Belongs to the peptidase S8 family.</text>
</comment>
<name>A0A6N7ITE5_9FIRM</name>
<dbReference type="RefSeq" id="WP_152947807.1">
    <property type="nucleotide sequence ID" value="NZ_WHYR01000046.1"/>
</dbReference>
<evidence type="ECO:0000256" key="1">
    <source>
        <dbReference type="ARBA" id="ARBA00022670"/>
    </source>
</evidence>
<accession>A0A6N7ITE5</accession>
<proteinExistence type="inferred from homology"/>
<dbReference type="PANTHER" id="PTHR43399">
    <property type="entry name" value="SUBTILISIN-RELATED"/>
    <property type="match status" value="1"/>
</dbReference>
<feature type="domain" description="SLH" evidence="7">
    <location>
        <begin position="1243"/>
        <end position="1306"/>
    </location>
</feature>
<dbReference type="GO" id="GO:0004252">
    <property type="term" value="F:serine-type endopeptidase activity"/>
    <property type="evidence" value="ECO:0007669"/>
    <property type="project" value="UniProtKB-UniRule"/>
</dbReference>
<dbReference type="Pfam" id="PF00395">
    <property type="entry name" value="SLH"/>
    <property type="match status" value="3"/>
</dbReference>
<dbReference type="GO" id="GO:0006508">
    <property type="term" value="P:proteolysis"/>
    <property type="evidence" value="ECO:0007669"/>
    <property type="project" value="UniProtKB-KW"/>
</dbReference>
<dbReference type="InterPro" id="IPR001119">
    <property type="entry name" value="SLH_dom"/>
</dbReference>
<evidence type="ECO:0000313" key="9">
    <source>
        <dbReference type="Proteomes" id="UP000441717"/>
    </source>
</evidence>
<evidence type="ECO:0000256" key="3">
    <source>
        <dbReference type="ARBA" id="ARBA00022801"/>
    </source>
</evidence>
<organism evidence="8 9">
    <name type="scientific">Desulfofundulus thermobenzoicus</name>
    <dbReference type="NCBI Taxonomy" id="29376"/>
    <lineage>
        <taxon>Bacteria</taxon>
        <taxon>Bacillati</taxon>
        <taxon>Bacillota</taxon>
        <taxon>Clostridia</taxon>
        <taxon>Eubacteriales</taxon>
        <taxon>Peptococcaceae</taxon>
        <taxon>Desulfofundulus</taxon>
    </lineage>
</organism>
<feature type="active site" description="Charge relay system" evidence="5">
    <location>
        <position position="345"/>
    </location>
</feature>
<protein>
    <submittedName>
        <fullName evidence="8">S8 family serine peptidase</fullName>
    </submittedName>
</protein>
<evidence type="ECO:0000256" key="2">
    <source>
        <dbReference type="ARBA" id="ARBA00022737"/>
    </source>
</evidence>
<sequence length="1539" mass="159699">MGKWLRRYQWPVTLLLLAALICGAGFGIFSLVTGAGGQGTKNLANAGPPSGPAGGHREETGAARDDRGLYMVTFKQYPGAAEWESLGRLVEKGDFTAAGALLVRCPAGQAEAVAALPFVREVRLYTTDDKLKTLVHNGFFEGIKDAAQPAAQDASGAGRMEGTPREQADAKTGAGAVNGGTGTAAAVENGGPAPGKGEQVTVNLVVFQPGDKQSLAALVGSAGGRVLRGLEEEGKVLRVQLPRAGLEALAASPLVVQVEPFTAPGFLNDRAAAIVGAAPLQAPNFVAPAGLNGDGQVVALADSGLGNGDPDNPHPDLQNVPGRKPKIIMLKSWAGRDRADDPVGHGTHMAATVAGTGAASGGKFAGLAPGASIYFEGILNKEGKIDPPADLTALFRPAYAAAARIHVDGWGAPVNAYLSGAARTDAFVREHPDFLVIFGAGNSGPAAGTITAEANSKNALVVGASESVRPTFGPYSDNADEVASFSSRGPARDGRIRPDLVAPGTGIISALSPLVKGNFPANPRYTRLQGTSMAAAVAGGAAALLRQYFQQRGVADPPAALLKAALINGADPLNQAGAGFGRLDLTATVLGLQEKGFLYANESTPLVQGEQRVYRFMVEDTSRPFKATLAWTDPPAEAGAPRALVNDLDLVVIGPDGKEYPGNDTGQGRRDDLNNVEQVLIPHPVKGAYTVSVRAAAIRRGVGPGTQPGQDFALVYGQPLAKKIIAAADEKSGQVRFTDGSTTLFPGQGHIALGSKAPPWSVNHALPGAEVYLSDNRSLLYLVGGVWRQNAAELLPLAAGPLLQEVNPGSREGGFYLDGRATEPLWVNDKPAGMRDIPPGVRLWASINPTTQKAWRVWSWYQEKSGVIERVDGENRQVYLLGEQKPYKLAADVAYAFDDHIQNASPEDLPYGWPVSGETFQPAPGMKVRLMLSRSGDEVVYLAVQRDLAVGTVESLDKGAEELKLLGGGRYRLMPGMPVTLDGKPAALKEIRPGDHVSLLLAGEQGITLNAWRRVCYGQLVFYKETNHTILLVDDRNQMRTLEVDPSVQFFRWGRPGEPSSLLPGDWMRLTLDGEGKKVVRVDMAEVAGGGTAILAELNTDRGMVELSGGQRGRLTTRSLITKNGYPVRPEDLRPGEEVEFTILSSSEGETGVVAVLKARTREGVPAPALQAHVRLQNGALVVAGTTTGTGVYIYAREGDFVRAVPDGRGNFAAKVAGAAGDTLQLVAVDGRTGGVAGQYLTVPEEPFADIRGHWAEKEVTGLAERGLLNGYPDGNFYPEKTVSRAEFTVMLVRALGWKDGGGGSPDAGTAPAAKEEQAATLGTAPSGKDSPAPAASSGAAAPAGRSGITGAASMGGETLPVIGNHLLGTGTAAEPGSGAALNGRQTGSALPPDLPSWAAGDIRLALARGIVYGYPDGTFKPDRPVSRAEAACILDRVLPVAGPAGVAAGNPAAAGSGDSPAATGKTAVTAADGSGSLAAAYRDWPAVPSWARGAVGRVTASGLMGGYPGGLFAPDEPLTRAQAAVLVWRLLALIKAAG</sequence>
<keyword evidence="3 5" id="KW-0378">Hydrolase</keyword>
<dbReference type="Pfam" id="PF00082">
    <property type="entry name" value="Peptidase_S8"/>
    <property type="match status" value="1"/>
</dbReference>
<keyword evidence="9" id="KW-1185">Reference proteome</keyword>
<dbReference type="EMBL" id="WHYR01000046">
    <property type="protein sequence ID" value="MQL53330.1"/>
    <property type="molecule type" value="Genomic_DNA"/>
</dbReference>
<dbReference type="InterPro" id="IPR036852">
    <property type="entry name" value="Peptidase_S8/S53_dom_sf"/>
</dbReference>
<dbReference type="SUPFAM" id="SSF49785">
    <property type="entry name" value="Galactose-binding domain-like"/>
    <property type="match status" value="1"/>
</dbReference>
<dbReference type="InterPro" id="IPR008979">
    <property type="entry name" value="Galactose-bd-like_sf"/>
</dbReference>
<dbReference type="PROSITE" id="PS51892">
    <property type="entry name" value="SUBTILASE"/>
    <property type="match status" value="1"/>
</dbReference>
<comment type="caution">
    <text evidence="8">The sequence shown here is derived from an EMBL/GenBank/DDBJ whole genome shotgun (WGS) entry which is preliminary data.</text>
</comment>
<feature type="active site" description="Charge relay system" evidence="5">
    <location>
        <position position="532"/>
    </location>
</feature>
<feature type="region of interest" description="Disordered" evidence="6">
    <location>
        <begin position="1301"/>
        <end position="1353"/>
    </location>
</feature>
<dbReference type="Gene3D" id="3.40.50.200">
    <property type="entry name" value="Peptidase S8/S53 domain"/>
    <property type="match status" value="1"/>
</dbReference>
<keyword evidence="2" id="KW-0677">Repeat</keyword>
<dbReference type="InterPro" id="IPR051048">
    <property type="entry name" value="Peptidase_S8/S53_subtilisin"/>
</dbReference>
<feature type="active site" description="Charge relay system" evidence="5">
    <location>
        <position position="302"/>
    </location>
</feature>
<reference evidence="8 9" key="1">
    <citation type="submission" date="2019-10" db="EMBL/GenBank/DDBJ databases">
        <title>Comparative genomics of sulfur disproportionating microorganisms.</title>
        <authorList>
            <person name="Ward L.M."/>
            <person name="Bertran E."/>
            <person name="Johnston D."/>
        </authorList>
    </citation>
    <scope>NUCLEOTIDE SEQUENCE [LARGE SCALE GENOMIC DNA]</scope>
    <source>
        <strain evidence="8 9">DSM 14055</strain>
    </source>
</reference>